<evidence type="ECO:0000259" key="5">
    <source>
        <dbReference type="PROSITE" id="PS50404"/>
    </source>
</evidence>
<dbReference type="RefSeq" id="WP_243305836.1">
    <property type="nucleotide sequence ID" value="NZ_JALGBI010000001.1"/>
</dbReference>
<dbReference type="PROSITE" id="PS50404">
    <property type="entry name" value="GST_NTER"/>
    <property type="match status" value="1"/>
</dbReference>
<dbReference type="EC" id="2.5.1.18" evidence="1"/>
<dbReference type="GO" id="GO:0004364">
    <property type="term" value="F:glutathione transferase activity"/>
    <property type="evidence" value="ECO:0007669"/>
    <property type="project" value="UniProtKB-EC"/>
</dbReference>
<protein>
    <recommendedName>
        <fullName evidence="1">glutathione transferase</fullName>
        <ecNumber evidence="1">2.5.1.18</ecNumber>
    </recommendedName>
</protein>
<dbReference type="PANTHER" id="PTHR44051:SF9">
    <property type="entry name" value="GLUTATHIONE S-TRANSFERASE 1"/>
    <property type="match status" value="1"/>
</dbReference>
<keyword evidence="8" id="KW-1185">Reference proteome</keyword>
<accession>A0A9X1VTY2</accession>
<reference evidence="7" key="1">
    <citation type="submission" date="2022-03" db="EMBL/GenBank/DDBJ databases">
        <authorList>
            <person name="Woo C.Y."/>
        </authorList>
    </citation>
    <scope>NUCLEOTIDE SEQUENCE</scope>
    <source>
        <strain evidence="7">CYS-02</strain>
    </source>
</reference>
<dbReference type="GO" id="GO:0005737">
    <property type="term" value="C:cytoplasm"/>
    <property type="evidence" value="ECO:0007669"/>
    <property type="project" value="UniProtKB-ARBA"/>
</dbReference>
<dbReference type="InterPro" id="IPR036249">
    <property type="entry name" value="Thioredoxin-like_sf"/>
</dbReference>
<dbReference type="SFLD" id="SFLDS00019">
    <property type="entry name" value="Glutathione_Transferase_(cytos"/>
    <property type="match status" value="1"/>
</dbReference>
<feature type="domain" description="GST N-terminal" evidence="5">
    <location>
        <begin position="1"/>
        <end position="81"/>
    </location>
</feature>
<dbReference type="Proteomes" id="UP001139447">
    <property type="component" value="Unassembled WGS sequence"/>
</dbReference>
<evidence type="ECO:0000256" key="3">
    <source>
        <dbReference type="ARBA" id="ARBA00047960"/>
    </source>
</evidence>
<dbReference type="PANTHER" id="PTHR44051">
    <property type="entry name" value="GLUTATHIONE S-TRANSFERASE-RELATED"/>
    <property type="match status" value="1"/>
</dbReference>
<dbReference type="FunFam" id="3.40.30.10:FF:000156">
    <property type="entry name" value="Glutathione S-transferase 1"/>
    <property type="match status" value="1"/>
</dbReference>
<dbReference type="SUPFAM" id="SSF52833">
    <property type="entry name" value="Thioredoxin-like"/>
    <property type="match status" value="1"/>
</dbReference>
<dbReference type="InterPro" id="IPR004046">
    <property type="entry name" value="GST_C"/>
</dbReference>
<dbReference type="Pfam" id="PF00043">
    <property type="entry name" value="GST_C"/>
    <property type="match status" value="1"/>
</dbReference>
<dbReference type="SFLD" id="SFLDG00358">
    <property type="entry name" value="Main_(cytGST)"/>
    <property type="match status" value="1"/>
</dbReference>
<dbReference type="CDD" id="cd03046">
    <property type="entry name" value="GST_N_GTT1_like"/>
    <property type="match status" value="1"/>
</dbReference>
<evidence type="ECO:0000256" key="1">
    <source>
        <dbReference type="ARBA" id="ARBA00012452"/>
    </source>
</evidence>
<evidence type="ECO:0000256" key="4">
    <source>
        <dbReference type="RuleBase" id="RU003494"/>
    </source>
</evidence>
<dbReference type="PROSITE" id="PS50405">
    <property type="entry name" value="GST_CTER"/>
    <property type="match status" value="1"/>
</dbReference>
<proteinExistence type="inferred from homology"/>
<dbReference type="SUPFAM" id="SSF47616">
    <property type="entry name" value="GST C-terminal domain-like"/>
    <property type="match status" value="1"/>
</dbReference>
<keyword evidence="2" id="KW-0808">Transferase</keyword>
<organism evidence="7 8">
    <name type="scientific">Variovorax terrae</name>
    <dbReference type="NCBI Taxonomy" id="2923278"/>
    <lineage>
        <taxon>Bacteria</taxon>
        <taxon>Pseudomonadati</taxon>
        <taxon>Pseudomonadota</taxon>
        <taxon>Betaproteobacteria</taxon>
        <taxon>Burkholderiales</taxon>
        <taxon>Comamonadaceae</taxon>
        <taxon>Variovorax</taxon>
    </lineage>
</organism>
<evidence type="ECO:0000313" key="7">
    <source>
        <dbReference type="EMBL" id="MCJ0763239.1"/>
    </source>
</evidence>
<dbReference type="Pfam" id="PF02798">
    <property type="entry name" value="GST_N"/>
    <property type="match status" value="1"/>
</dbReference>
<feature type="domain" description="GST C-terminal" evidence="6">
    <location>
        <begin position="87"/>
        <end position="223"/>
    </location>
</feature>
<dbReference type="AlphaFoldDB" id="A0A9X1VTY2"/>
<dbReference type="GO" id="GO:0004601">
    <property type="term" value="F:peroxidase activity"/>
    <property type="evidence" value="ECO:0007669"/>
    <property type="project" value="UniProtKB-ARBA"/>
</dbReference>
<dbReference type="Gene3D" id="1.20.1050.10">
    <property type="match status" value="1"/>
</dbReference>
<dbReference type="InterPro" id="IPR036282">
    <property type="entry name" value="Glutathione-S-Trfase_C_sf"/>
</dbReference>
<comment type="caution">
    <text evidence="7">The sequence shown here is derived from an EMBL/GenBank/DDBJ whole genome shotgun (WGS) entry which is preliminary data.</text>
</comment>
<evidence type="ECO:0000259" key="6">
    <source>
        <dbReference type="PROSITE" id="PS50405"/>
    </source>
</evidence>
<gene>
    <name evidence="7" type="ORF">MMF98_08460</name>
</gene>
<evidence type="ECO:0000313" key="8">
    <source>
        <dbReference type="Proteomes" id="UP001139447"/>
    </source>
</evidence>
<dbReference type="EMBL" id="JALGBI010000001">
    <property type="protein sequence ID" value="MCJ0763239.1"/>
    <property type="molecule type" value="Genomic_DNA"/>
</dbReference>
<name>A0A9X1VTY2_9BURK</name>
<dbReference type="Gene3D" id="3.40.30.10">
    <property type="entry name" value="Glutaredoxin"/>
    <property type="match status" value="1"/>
</dbReference>
<dbReference type="SFLD" id="SFLDG01150">
    <property type="entry name" value="Main.1:_Beta-like"/>
    <property type="match status" value="1"/>
</dbReference>
<sequence>MITVHHLNNSRSQRVLWLLEELGLPYEIQRYQRDPQTMLAPPSLRAVHPLGKSPVITDGELTLAESGAILEYLVQRHGGGRLAPAEGSPERLRYGYWMHYAEGSAMPPLLLKLVFDRIERAPMPFFVKPVARAIAGKAKSSFIEPQIKQHLDYLEGELSKSPWFAGDEFTAADIQMSFPVEAAAVRGGLNASRPRLMDYLQRIHARPAYLRAIERGGEYGLLS</sequence>
<dbReference type="CDD" id="cd03189">
    <property type="entry name" value="GST_C_GTT1_like"/>
    <property type="match status" value="1"/>
</dbReference>
<dbReference type="InterPro" id="IPR004045">
    <property type="entry name" value="Glutathione_S-Trfase_N"/>
</dbReference>
<evidence type="ECO:0000256" key="2">
    <source>
        <dbReference type="ARBA" id="ARBA00022679"/>
    </source>
</evidence>
<dbReference type="InterPro" id="IPR040079">
    <property type="entry name" value="Glutathione_S-Trfase"/>
</dbReference>
<comment type="similarity">
    <text evidence="4">Belongs to the GST superfamily.</text>
</comment>
<dbReference type="InterPro" id="IPR010987">
    <property type="entry name" value="Glutathione-S-Trfase_C-like"/>
</dbReference>
<comment type="catalytic activity">
    <reaction evidence="3">
        <text>RX + glutathione = an S-substituted glutathione + a halide anion + H(+)</text>
        <dbReference type="Rhea" id="RHEA:16437"/>
        <dbReference type="ChEBI" id="CHEBI:15378"/>
        <dbReference type="ChEBI" id="CHEBI:16042"/>
        <dbReference type="ChEBI" id="CHEBI:17792"/>
        <dbReference type="ChEBI" id="CHEBI:57925"/>
        <dbReference type="ChEBI" id="CHEBI:90779"/>
        <dbReference type="EC" id="2.5.1.18"/>
    </reaction>
</comment>